<dbReference type="OrthoDB" id="18170at2759"/>
<protein>
    <submittedName>
        <fullName evidence="10">Uncharacterized protein</fullName>
    </submittedName>
</protein>
<dbReference type="Gene3D" id="1.10.357.140">
    <property type="entry name" value="UbiA prenyltransferase"/>
    <property type="match status" value="1"/>
</dbReference>
<feature type="transmembrane region" description="Helical" evidence="8">
    <location>
        <begin position="63"/>
        <end position="87"/>
    </location>
</feature>
<dbReference type="STRING" id="321146.A0A139HXR7"/>
<feature type="transmembrane region" description="Helical" evidence="8">
    <location>
        <begin position="170"/>
        <end position="193"/>
    </location>
</feature>
<feature type="transmembrane region" description="Helical" evidence="8">
    <location>
        <begin position="99"/>
        <end position="115"/>
    </location>
</feature>
<feature type="signal peptide" evidence="9">
    <location>
        <begin position="1"/>
        <end position="19"/>
    </location>
</feature>
<comment type="similarity">
    <text evidence="3">Belongs to the UbiA prenyltransferase family.</text>
</comment>
<feature type="transmembrane region" description="Helical" evidence="8">
    <location>
        <begin position="229"/>
        <end position="247"/>
    </location>
</feature>
<dbReference type="Gene3D" id="1.20.120.1780">
    <property type="entry name" value="UbiA prenyltransferase"/>
    <property type="match status" value="1"/>
</dbReference>
<evidence type="ECO:0000256" key="3">
    <source>
        <dbReference type="ARBA" id="ARBA00005985"/>
    </source>
</evidence>
<gene>
    <name evidence="10" type="ORF">AC578_2508</name>
</gene>
<comment type="caution">
    <text evidence="10">The sequence shown here is derived from an EMBL/GenBank/DDBJ whole genome shotgun (WGS) entry which is preliminary data.</text>
</comment>
<dbReference type="Pfam" id="PF01040">
    <property type="entry name" value="UbiA"/>
    <property type="match status" value="1"/>
</dbReference>
<dbReference type="AlphaFoldDB" id="A0A139HXR7"/>
<feature type="chain" id="PRO_5007807049" evidence="9">
    <location>
        <begin position="20"/>
        <end position="249"/>
    </location>
</feature>
<dbReference type="PANTHER" id="PTHR11048:SF39">
    <property type="entry name" value="POLYPRENYL TRANSFERASE AUSN"/>
    <property type="match status" value="1"/>
</dbReference>
<name>A0A139HXR7_9PEZI</name>
<evidence type="ECO:0000256" key="9">
    <source>
        <dbReference type="SAM" id="SignalP"/>
    </source>
</evidence>
<keyword evidence="11" id="KW-1185">Reference proteome</keyword>
<evidence type="ECO:0000256" key="6">
    <source>
        <dbReference type="ARBA" id="ARBA00022989"/>
    </source>
</evidence>
<feature type="transmembrane region" description="Helical" evidence="8">
    <location>
        <begin position="127"/>
        <end position="147"/>
    </location>
</feature>
<feature type="transmembrane region" description="Helical" evidence="8">
    <location>
        <begin position="199"/>
        <end position="220"/>
    </location>
</feature>
<keyword evidence="9" id="KW-0732">Signal</keyword>
<dbReference type="InterPro" id="IPR044878">
    <property type="entry name" value="UbiA_sf"/>
</dbReference>
<evidence type="ECO:0000256" key="7">
    <source>
        <dbReference type="ARBA" id="ARBA00023136"/>
    </source>
</evidence>
<evidence type="ECO:0000256" key="4">
    <source>
        <dbReference type="ARBA" id="ARBA00022679"/>
    </source>
</evidence>
<accession>A0A139HXR7</accession>
<dbReference type="Proteomes" id="UP000070133">
    <property type="component" value="Unassembled WGS sequence"/>
</dbReference>
<evidence type="ECO:0000313" key="10">
    <source>
        <dbReference type="EMBL" id="KXT07264.1"/>
    </source>
</evidence>
<proteinExistence type="inferred from homology"/>
<reference evidence="10 11" key="1">
    <citation type="submission" date="2015-07" db="EMBL/GenBank/DDBJ databases">
        <title>Comparative genomics of the Sigatoka disease complex on banana suggests a link between parallel evolutionary changes in Pseudocercospora fijiensis and Pseudocercospora eumusae and increased virulence on the banana host.</title>
        <authorList>
            <person name="Chang T.-C."/>
            <person name="Salvucci A."/>
            <person name="Crous P.W."/>
            <person name="Stergiopoulos I."/>
        </authorList>
    </citation>
    <scope>NUCLEOTIDE SEQUENCE [LARGE SCALE GENOMIC DNA]</scope>
    <source>
        <strain evidence="10 11">CBS 114824</strain>
    </source>
</reference>
<organism evidence="10 11">
    <name type="scientific">Pseudocercospora eumusae</name>
    <dbReference type="NCBI Taxonomy" id="321146"/>
    <lineage>
        <taxon>Eukaryota</taxon>
        <taxon>Fungi</taxon>
        <taxon>Dikarya</taxon>
        <taxon>Ascomycota</taxon>
        <taxon>Pezizomycotina</taxon>
        <taxon>Dothideomycetes</taxon>
        <taxon>Dothideomycetidae</taxon>
        <taxon>Mycosphaerellales</taxon>
        <taxon>Mycosphaerellaceae</taxon>
        <taxon>Pseudocercospora</taxon>
    </lineage>
</organism>
<dbReference type="InterPro" id="IPR000537">
    <property type="entry name" value="UbiA_prenyltransferase"/>
</dbReference>
<evidence type="ECO:0000313" key="11">
    <source>
        <dbReference type="Proteomes" id="UP000070133"/>
    </source>
</evidence>
<sequence>MGIIGRLFLWLILCRSAGCAWNDVVDQDYDRKTTRCRNRPIARGALTTANGCWLASCLVTLALLPLLSLPGGCIKLAFVAVALTIFYPFAKRVTNFPQVVLGVIAAVTVALAAYAANVEALSDSHSTPTLCLMSTVVLHLVFYDLIYSREDATDDMKSGVKSMAVLCRDYMPLLLGGLALGATVLTFALGMMVDLGTGYFILAVGGQLLGLDSLVIFTLLRRENEVKKLGGWCFLVAFGSLLVAFATQM</sequence>
<keyword evidence="6 8" id="KW-1133">Transmembrane helix</keyword>
<dbReference type="EMBL" id="LFZN01000003">
    <property type="protein sequence ID" value="KXT07264.1"/>
    <property type="molecule type" value="Genomic_DNA"/>
</dbReference>
<keyword evidence="5 8" id="KW-0812">Transmembrane</keyword>
<evidence type="ECO:0000256" key="8">
    <source>
        <dbReference type="SAM" id="Phobius"/>
    </source>
</evidence>
<evidence type="ECO:0000256" key="1">
    <source>
        <dbReference type="ARBA" id="ARBA00004141"/>
    </source>
</evidence>
<evidence type="ECO:0000256" key="2">
    <source>
        <dbReference type="ARBA" id="ARBA00004721"/>
    </source>
</evidence>
<keyword evidence="4" id="KW-0808">Transferase</keyword>
<dbReference type="GO" id="GO:0006744">
    <property type="term" value="P:ubiquinone biosynthetic process"/>
    <property type="evidence" value="ECO:0007669"/>
    <property type="project" value="TreeGrafter"/>
</dbReference>
<dbReference type="InterPro" id="IPR039653">
    <property type="entry name" value="Prenyltransferase"/>
</dbReference>
<evidence type="ECO:0000256" key="5">
    <source>
        <dbReference type="ARBA" id="ARBA00022692"/>
    </source>
</evidence>
<keyword evidence="7 8" id="KW-0472">Membrane</keyword>
<dbReference type="GO" id="GO:0008412">
    <property type="term" value="F:4-hydroxybenzoate polyprenyltransferase activity"/>
    <property type="evidence" value="ECO:0007669"/>
    <property type="project" value="TreeGrafter"/>
</dbReference>
<comment type="subcellular location">
    <subcellularLocation>
        <location evidence="1">Membrane</location>
        <topology evidence="1">Multi-pass membrane protein</topology>
    </subcellularLocation>
</comment>
<dbReference type="PANTHER" id="PTHR11048">
    <property type="entry name" value="PRENYLTRANSFERASES"/>
    <property type="match status" value="1"/>
</dbReference>
<dbReference type="GO" id="GO:0005743">
    <property type="term" value="C:mitochondrial inner membrane"/>
    <property type="evidence" value="ECO:0007669"/>
    <property type="project" value="TreeGrafter"/>
</dbReference>
<comment type="pathway">
    <text evidence="2">Secondary metabolite biosynthesis; terpenoid biosynthesis.</text>
</comment>